<dbReference type="Pfam" id="PF00582">
    <property type="entry name" value="Usp"/>
    <property type="match status" value="1"/>
</dbReference>
<name>A0A934K269_9BACT</name>
<comment type="similarity">
    <text evidence="1">Belongs to the universal stress protein A family.</text>
</comment>
<dbReference type="InterPro" id="IPR006015">
    <property type="entry name" value="Universal_stress_UspA"/>
</dbReference>
<dbReference type="InterPro" id="IPR006016">
    <property type="entry name" value="UspA"/>
</dbReference>
<comment type="caution">
    <text evidence="3">The sequence shown here is derived from an EMBL/GenBank/DDBJ whole genome shotgun (WGS) entry which is preliminary data.</text>
</comment>
<gene>
    <name evidence="3" type="ORF">JF886_11615</name>
</gene>
<dbReference type="InterPro" id="IPR014729">
    <property type="entry name" value="Rossmann-like_a/b/a_fold"/>
</dbReference>
<dbReference type="PANTHER" id="PTHR46553">
    <property type="entry name" value="ADENINE NUCLEOTIDE ALPHA HYDROLASES-LIKE SUPERFAMILY PROTEIN"/>
    <property type="match status" value="1"/>
</dbReference>
<evidence type="ECO:0000259" key="2">
    <source>
        <dbReference type="Pfam" id="PF00582"/>
    </source>
</evidence>
<evidence type="ECO:0000256" key="1">
    <source>
        <dbReference type="ARBA" id="ARBA00008791"/>
    </source>
</evidence>
<proteinExistence type="inferred from homology"/>
<organism evidence="3 4">
    <name type="scientific">Candidatus Aeolococcus gillhamiae</name>
    <dbReference type="NCBI Taxonomy" id="3127015"/>
    <lineage>
        <taxon>Bacteria</taxon>
        <taxon>Bacillati</taxon>
        <taxon>Candidatus Dormiibacterota</taxon>
        <taxon>Candidatus Dormibacteria</taxon>
        <taxon>Candidatus Aeolococcales</taxon>
        <taxon>Candidatus Aeolococcaceae</taxon>
        <taxon>Candidatus Aeolococcus</taxon>
    </lineage>
</organism>
<sequence>MSDIDTTAKSVVVVGVDGSAGATAAFRWALAEARLRKAPLRVVHAWTYGFAGGAAAGDAYFGYLASYPPLGNDVTDALRQAAEEVLTAAIAEVVDGDADVRIERQLIEGGAAQILVGAVEPDDLLVVGSRGHGGFADLLLGSVSLQCVHHAPCPVVVVHVPKQAPADDVGPAAGGTASAAS</sequence>
<evidence type="ECO:0000313" key="4">
    <source>
        <dbReference type="Proteomes" id="UP000606991"/>
    </source>
</evidence>
<dbReference type="PANTHER" id="PTHR46553:SF3">
    <property type="entry name" value="ADENINE NUCLEOTIDE ALPHA HYDROLASES-LIKE SUPERFAMILY PROTEIN"/>
    <property type="match status" value="1"/>
</dbReference>
<dbReference type="RefSeq" id="WP_337312639.1">
    <property type="nucleotide sequence ID" value="NZ_JAEKNS010000121.1"/>
</dbReference>
<accession>A0A934K269</accession>
<dbReference type="EMBL" id="JAEKNS010000121">
    <property type="protein sequence ID" value="MBJ7595483.1"/>
    <property type="molecule type" value="Genomic_DNA"/>
</dbReference>
<dbReference type="Gene3D" id="3.40.50.620">
    <property type="entry name" value="HUPs"/>
    <property type="match status" value="1"/>
</dbReference>
<feature type="domain" description="UspA" evidence="2">
    <location>
        <begin position="12"/>
        <end position="159"/>
    </location>
</feature>
<dbReference type="SUPFAM" id="SSF52402">
    <property type="entry name" value="Adenine nucleotide alpha hydrolases-like"/>
    <property type="match status" value="1"/>
</dbReference>
<dbReference type="AlphaFoldDB" id="A0A934K269"/>
<protein>
    <submittedName>
        <fullName evidence="3">Universal stress protein</fullName>
    </submittedName>
</protein>
<dbReference type="PRINTS" id="PR01438">
    <property type="entry name" value="UNVRSLSTRESS"/>
</dbReference>
<dbReference type="Proteomes" id="UP000606991">
    <property type="component" value="Unassembled WGS sequence"/>
</dbReference>
<evidence type="ECO:0000313" key="3">
    <source>
        <dbReference type="EMBL" id="MBJ7595483.1"/>
    </source>
</evidence>
<reference evidence="3 4" key="1">
    <citation type="submission" date="2020-10" db="EMBL/GenBank/DDBJ databases">
        <title>Ca. Dormibacterota MAGs.</title>
        <authorList>
            <person name="Montgomery K."/>
        </authorList>
    </citation>
    <scope>NUCLEOTIDE SEQUENCE [LARGE SCALE GENOMIC DNA]</scope>
    <source>
        <strain evidence="3">SC8812_S17_18</strain>
    </source>
</reference>